<comment type="caution">
    <text evidence="1">The sequence shown here is derived from an EMBL/GenBank/DDBJ whole genome shotgun (WGS) entry which is preliminary data.</text>
</comment>
<proteinExistence type="predicted"/>
<keyword evidence="2" id="KW-1185">Reference proteome</keyword>
<evidence type="ECO:0008006" key="3">
    <source>
        <dbReference type="Google" id="ProtNLM"/>
    </source>
</evidence>
<evidence type="ECO:0000313" key="1">
    <source>
        <dbReference type="EMBL" id="KAK8028895.1"/>
    </source>
</evidence>
<evidence type="ECO:0000313" key="2">
    <source>
        <dbReference type="Proteomes" id="UP001396898"/>
    </source>
</evidence>
<protein>
    <recommendedName>
        <fullName evidence="3">Polyketide synthase</fullName>
    </recommendedName>
</protein>
<organism evidence="1 2">
    <name type="scientific">Apiospora marii</name>
    <dbReference type="NCBI Taxonomy" id="335849"/>
    <lineage>
        <taxon>Eukaryota</taxon>
        <taxon>Fungi</taxon>
        <taxon>Dikarya</taxon>
        <taxon>Ascomycota</taxon>
        <taxon>Pezizomycotina</taxon>
        <taxon>Sordariomycetes</taxon>
        <taxon>Xylariomycetidae</taxon>
        <taxon>Amphisphaeriales</taxon>
        <taxon>Apiosporaceae</taxon>
        <taxon>Apiospora</taxon>
    </lineage>
</organism>
<name>A0ABR1SAM4_9PEZI</name>
<reference evidence="1 2" key="1">
    <citation type="submission" date="2023-01" db="EMBL/GenBank/DDBJ databases">
        <title>Analysis of 21 Apiospora genomes using comparative genomics revels a genus with tremendous synthesis potential of carbohydrate active enzymes and secondary metabolites.</title>
        <authorList>
            <person name="Sorensen T."/>
        </authorList>
    </citation>
    <scope>NUCLEOTIDE SEQUENCE [LARGE SCALE GENOMIC DNA]</scope>
    <source>
        <strain evidence="1 2">CBS 20057</strain>
    </source>
</reference>
<dbReference type="EMBL" id="JAQQWI010000007">
    <property type="protein sequence ID" value="KAK8028895.1"/>
    <property type="molecule type" value="Genomic_DNA"/>
</dbReference>
<gene>
    <name evidence="1" type="ORF">PG991_005951</name>
</gene>
<dbReference type="Proteomes" id="UP001396898">
    <property type="component" value="Unassembled WGS sequence"/>
</dbReference>
<accession>A0ABR1SAM4</accession>
<sequence length="110" mass="12029">MAASVSPSQPDHEVIGLTYGCLYDAQPTNFRAQVVPGLDTSCMTRTLRDASSSFGECLMFRRHRRLNANPSSCPEQKNPDMHVMAQWTAKGMGPAAQIISIKSTAESQLK</sequence>